<keyword evidence="6" id="KW-0408">Iron</keyword>
<dbReference type="Pfam" id="PF13237">
    <property type="entry name" value="Fer4_10"/>
    <property type="match status" value="1"/>
</dbReference>
<evidence type="ECO:0000256" key="6">
    <source>
        <dbReference type="ARBA" id="ARBA00023004"/>
    </source>
</evidence>
<keyword evidence="5" id="KW-0249">Electron transport</keyword>
<accession>A0A7V1P2S7</accession>
<dbReference type="PROSITE" id="PS51379">
    <property type="entry name" value="4FE4S_FER_2"/>
    <property type="match status" value="2"/>
</dbReference>
<dbReference type="OrthoDB" id="9807879at2"/>
<evidence type="ECO:0000256" key="1">
    <source>
        <dbReference type="ARBA" id="ARBA00022448"/>
    </source>
</evidence>
<dbReference type="GO" id="GO:0051539">
    <property type="term" value="F:4 iron, 4 sulfur cluster binding"/>
    <property type="evidence" value="ECO:0007669"/>
    <property type="project" value="UniProtKB-KW"/>
</dbReference>
<gene>
    <name evidence="8" type="ORF">HS1_001334</name>
</gene>
<sequence>MLFKPINDKDCCDGCGECVEICPVSVWEIIDGKSEPISPDECIGCESCVEVCPNDCITVEER</sequence>
<dbReference type="PANTHER" id="PTHR43687:SF6">
    <property type="entry name" value="L-ASPARTATE SEMIALDEHYDE SULFURTRANSFERASE IRON-SULFUR SUBUNIT"/>
    <property type="match status" value="1"/>
</dbReference>
<protein>
    <submittedName>
        <fullName evidence="8">Ferredoxin</fullName>
    </submittedName>
</protein>
<dbReference type="AlphaFoldDB" id="A0A7V1P2S7"/>
<keyword evidence="1" id="KW-0813">Transport</keyword>
<evidence type="ECO:0000313" key="9">
    <source>
        <dbReference type="Proteomes" id="UP000070560"/>
    </source>
</evidence>
<dbReference type="PROSITE" id="PS00198">
    <property type="entry name" value="4FE4S_FER_1"/>
    <property type="match status" value="1"/>
</dbReference>
<dbReference type="InterPro" id="IPR050572">
    <property type="entry name" value="Fe-S_Ferredoxin"/>
</dbReference>
<dbReference type="InterPro" id="IPR017896">
    <property type="entry name" value="4Fe4S_Fe-S-bd"/>
</dbReference>
<dbReference type="InterPro" id="IPR017900">
    <property type="entry name" value="4Fe4S_Fe_S_CS"/>
</dbReference>
<keyword evidence="2" id="KW-0004">4Fe-4S</keyword>
<evidence type="ECO:0000256" key="5">
    <source>
        <dbReference type="ARBA" id="ARBA00022982"/>
    </source>
</evidence>
<dbReference type="KEGG" id="daw:HS1_001334"/>
<dbReference type="SUPFAM" id="SSF54862">
    <property type="entry name" value="4Fe-4S ferredoxins"/>
    <property type="match status" value="1"/>
</dbReference>
<evidence type="ECO:0000256" key="3">
    <source>
        <dbReference type="ARBA" id="ARBA00022723"/>
    </source>
</evidence>
<evidence type="ECO:0000313" key="8">
    <source>
        <dbReference type="EMBL" id="AMM41138.1"/>
    </source>
</evidence>
<evidence type="ECO:0000256" key="4">
    <source>
        <dbReference type="ARBA" id="ARBA00022737"/>
    </source>
</evidence>
<dbReference type="RefSeq" id="WP_082757690.1">
    <property type="nucleotide sequence ID" value="NZ_CP013015.1"/>
</dbReference>
<dbReference type="PANTHER" id="PTHR43687">
    <property type="entry name" value="ADENYLYLSULFATE REDUCTASE, BETA SUBUNIT"/>
    <property type="match status" value="1"/>
</dbReference>
<keyword evidence="9" id="KW-1185">Reference proteome</keyword>
<dbReference type="Proteomes" id="UP000070560">
    <property type="component" value="Chromosome"/>
</dbReference>
<dbReference type="EMBL" id="CP013015">
    <property type="protein sequence ID" value="AMM41138.1"/>
    <property type="molecule type" value="Genomic_DNA"/>
</dbReference>
<organism evidence="8 9">
    <name type="scientific">Desulfofervidus auxilii</name>
    <dbReference type="NCBI Taxonomy" id="1621989"/>
    <lineage>
        <taxon>Bacteria</taxon>
        <taxon>Pseudomonadati</taxon>
        <taxon>Thermodesulfobacteriota</taxon>
        <taxon>Candidatus Desulfofervidia</taxon>
        <taxon>Candidatus Desulfofervidales</taxon>
        <taxon>Candidatus Desulfofervidaceae</taxon>
        <taxon>Candidatus Desulfofervidus</taxon>
    </lineage>
</organism>
<reference evidence="8 9" key="1">
    <citation type="submission" date="2015-10" db="EMBL/GenBank/DDBJ databases">
        <title>Candidatus Desulfofervidus auxilii, a hydrogenotrophic sulfate-reducing bacterium involved in the thermophilic anaerobic oxidation of methane.</title>
        <authorList>
            <person name="Krukenberg V."/>
            <person name="Richter M."/>
            <person name="Wegener G."/>
        </authorList>
    </citation>
    <scope>NUCLEOTIDE SEQUENCE [LARGE SCALE GENOMIC DNA]</scope>
    <source>
        <strain evidence="8 9">HS1</strain>
    </source>
</reference>
<keyword evidence="3" id="KW-0479">Metal-binding</keyword>
<proteinExistence type="predicted"/>
<keyword evidence="7" id="KW-0411">Iron-sulfur</keyword>
<evidence type="ECO:0000256" key="2">
    <source>
        <dbReference type="ARBA" id="ARBA00022485"/>
    </source>
</evidence>
<dbReference type="GO" id="GO:0046872">
    <property type="term" value="F:metal ion binding"/>
    <property type="evidence" value="ECO:0007669"/>
    <property type="project" value="UniProtKB-KW"/>
</dbReference>
<name>A0A7V1P2S7_DESA2</name>
<evidence type="ECO:0000256" key="7">
    <source>
        <dbReference type="ARBA" id="ARBA00023014"/>
    </source>
</evidence>
<dbReference type="Gene3D" id="3.30.70.20">
    <property type="match status" value="1"/>
</dbReference>
<keyword evidence="4" id="KW-0677">Repeat</keyword>